<dbReference type="Gene3D" id="1.10.4160.10">
    <property type="entry name" value="Hydantoin permease"/>
    <property type="match status" value="1"/>
</dbReference>
<feature type="transmembrane region" description="Helical" evidence="6">
    <location>
        <begin position="350"/>
        <end position="367"/>
    </location>
</feature>
<feature type="transmembrane region" description="Helical" evidence="6">
    <location>
        <begin position="249"/>
        <end position="273"/>
    </location>
</feature>
<feature type="transmembrane region" description="Helical" evidence="6">
    <location>
        <begin position="83"/>
        <end position="108"/>
    </location>
</feature>
<dbReference type="NCBIfam" id="TIGR02358">
    <property type="entry name" value="thia_cytX"/>
    <property type="match status" value="1"/>
</dbReference>
<keyword evidence="4 6" id="KW-1133">Transmembrane helix</keyword>
<protein>
    <submittedName>
        <fullName evidence="7">Putative permease</fullName>
    </submittedName>
</protein>
<dbReference type="GO" id="GO:0005886">
    <property type="term" value="C:plasma membrane"/>
    <property type="evidence" value="ECO:0007669"/>
    <property type="project" value="TreeGrafter"/>
</dbReference>
<feature type="transmembrane region" description="Helical" evidence="6">
    <location>
        <begin position="293"/>
        <end position="311"/>
    </location>
</feature>
<dbReference type="EMBL" id="AQPX01000029">
    <property type="protein sequence ID" value="EON70717.1"/>
    <property type="molecule type" value="Genomic_DNA"/>
</dbReference>
<evidence type="ECO:0000256" key="2">
    <source>
        <dbReference type="ARBA" id="ARBA00008974"/>
    </source>
</evidence>
<accession>R7Z9A1</accession>
<evidence type="ECO:0000313" key="8">
    <source>
        <dbReference type="Proteomes" id="UP000013911"/>
    </source>
</evidence>
<comment type="similarity">
    <text evidence="2">Belongs to the purine-cytosine permease (2.A.39) family.</text>
</comment>
<reference evidence="7 8" key="1">
    <citation type="submission" date="2013-04" db="EMBL/GenBank/DDBJ databases">
        <title>Draft genome of the heavy metal tolerant bacterium Lysinibacillus sphaericus strain OT4b.31.</title>
        <authorList>
            <person name="Pena-Montenegro T.D."/>
            <person name="Dussan J."/>
        </authorList>
    </citation>
    <scope>NUCLEOTIDE SEQUENCE [LARGE SCALE GENOMIC DNA]</scope>
    <source>
        <strain evidence="7 8">OT4b.31</strain>
    </source>
</reference>
<feature type="transmembrane region" description="Helical" evidence="6">
    <location>
        <begin position="379"/>
        <end position="400"/>
    </location>
</feature>
<comment type="caution">
    <text evidence="7">The sequence shown here is derived from an EMBL/GenBank/DDBJ whole genome shotgun (WGS) entry which is preliminary data.</text>
</comment>
<dbReference type="eggNOG" id="COG1457">
    <property type="taxonomic scope" value="Bacteria"/>
</dbReference>
<sequence>MQSTYNTSTVSQFFLWFGASISLAEIVTGSLIAPLGMTKGLQAILIGHVIGAIILLLAAWISANSRLTALEATRISFGTYGSYVLTILNMLQLVGWASVMIATGSLALNGMSKILFGFDLLPIWALAIGGILLLWIFFGLKNVSKLNIVAVSVLFLFTLLLAYVIFGRSGQGIGSVDTLQAISFSSAVELSAVMSLSWLPLIGDYTRHVKNKRSGTVMSIVGYAIGSTFMFIIGLGGSLYVGSSDISEIMMASGLGIIALGLVLLSTVVTTYLDSYSVGVNFKNIVPSINERYVSILFTVVAVIIAILASVAAYESFLYFIGSVFAPLYGILFADYYLLKRRNIEANNKWSTGAMGLWLTGVIVYHVSLSFTVPLGHTLWVLVGSFIIRYVAVITCRALTAQKEGKYI</sequence>
<feature type="transmembrane region" description="Helical" evidence="6">
    <location>
        <begin position="146"/>
        <end position="166"/>
    </location>
</feature>
<dbReference type="InterPro" id="IPR001248">
    <property type="entry name" value="Pur-cyt_permease"/>
</dbReference>
<feature type="transmembrane region" description="Helical" evidence="6">
    <location>
        <begin position="43"/>
        <end position="63"/>
    </location>
</feature>
<organism evidence="7 8">
    <name type="scientific">Lysinibacillus sphaericus OT4b.31</name>
    <dbReference type="NCBI Taxonomy" id="1285586"/>
    <lineage>
        <taxon>Bacteria</taxon>
        <taxon>Bacillati</taxon>
        <taxon>Bacillota</taxon>
        <taxon>Bacilli</taxon>
        <taxon>Bacillales</taxon>
        <taxon>Bacillaceae</taxon>
        <taxon>Lysinibacillus</taxon>
    </lineage>
</organism>
<keyword evidence="5 6" id="KW-0472">Membrane</keyword>
<name>R7Z9A1_LYSSH</name>
<dbReference type="PANTHER" id="PTHR30569">
    <property type="entry name" value="CYTOSINE TRANSPORTER CODB"/>
    <property type="match status" value="1"/>
</dbReference>
<comment type="subcellular location">
    <subcellularLocation>
        <location evidence="1">Membrane</location>
        <topology evidence="1">Multi-pass membrane protein</topology>
    </subcellularLocation>
</comment>
<evidence type="ECO:0000256" key="4">
    <source>
        <dbReference type="ARBA" id="ARBA00022989"/>
    </source>
</evidence>
<evidence type="ECO:0000256" key="6">
    <source>
        <dbReference type="SAM" id="Phobius"/>
    </source>
</evidence>
<evidence type="ECO:0000313" key="7">
    <source>
        <dbReference type="EMBL" id="EON70717.1"/>
    </source>
</evidence>
<dbReference type="GO" id="GO:0015209">
    <property type="term" value="F:cytosine transmembrane transporter activity"/>
    <property type="evidence" value="ECO:0007669"/>
    <property type="project" value="InterPro"/>
</dbReference>
<feature type="transmembrane region" description="Helical" evidence="6">
    <location>
        <begin position="220"/>
        <end position="243"/>
    </location>
</feature>
<dbReference type="Proteomes" id="UP000013911">
    <property type="component" value="Unassembled WGS sequence"/>
</dbReference>
<keyword evidence="3 6" id="KW-0812">Transmembrane</keyword>
<dbReference type="RefSeq" id="WP_010860865.1">
    <property type="nucleotide sequence ID" value="NZ_KB933404.1"/>
</dbReference>
<dbReference type="Pfam" id="PF02133">
    <property type="entry name" value="Transp_cyt_pur"/>
    <property type="match status" value="1"/>
</dbReference>
<dbReference type="PANTHER" id="PTHR30569:SF0">
    <property type="entry name" value="CYTOSINE PERMEASE"/>
    <property type="match status" value="1"/>
</dbReference>
<dbReference type="HOGENOM" id="CLU_048240_1_0_9"/>
<feature type="transmembrane region" description="Helical" evidence="6">
    <location>
        <begin position="120"/>
        <end position="140"/>
    </location>
</feature>
<dbReference type="PATRIC" id="fig|1285586.5.peg.4122"/>
<evidence type="ECO:0000256" key="5">
    <source>
        <dbReference type="ARBA" id="ARBA00023136"/>
    </source>
</evidence>
<dbReference type="InterPro" id="IPR012732">
    <property type="entry name" value="Thia_CytX"/>
</dbReference>
<dbReference type="InterPro" id="IPR030191">
    <property type="entry name" value="CodB"/>
</dbReference>
<dbReference type="AlphaFoldDB" id="R7Z9A1"/>
<proteinExistence type="inferred from homology"/>
<gene>
    <name evidence="7" type="ORF">H131_19802</name>
</gene>
<evidence type="ECO:0000256" key="3">
    <source>
        <dbReference type="ARBA" id="ARBA00022692"/>
    </source>
</evidence>
<evidence type="ECO:0000256" key="1">
    <source>
        <dbReference type="ARBA" id="ARBA00004141"/>
    </source>
</evidence>
<feature type="transmembrane region" description="Helical" evidence="6">
    <location>
        <begin position="317"/>
        <end position="338"/>
    </location>
</feature>
<feature type="transmembrane region" description="Helical" evidence="6">
    <location>
        <begin position="13"/>
        <end position="36"/>
    </location>
</feature>